<name>A0A392N4N2_9FABA</name>
<keyword evidence="2" id="KW-1185">Reference proteome</keyword>
<protein>
    <submittedName>
        <fullName evidence="1">Uncharacterized protein</fullName>
    </submittedName>
</protein>
<evidence type="ECO:0000313" key="2">
    <source>
        <dbReference type="Proteomes" id="UP000265520"/>
    </source>
</evidence>
<evidence type="ECO:0000313" key="1">
    <source>
        <dbReference type="EMBL" id="MCH94780.1"/>
    </source>
</evidence>
<comment type="caution">
    <text evidence="1">The sequence shown here is derived from an EMBL/GenBank/DDBJ whole genome shotgun (WGS) entry which is preliminary data.</text>
</comment>
<reference evidence="1 2" key="1">
    <citation type="journal article" date="2018" name="Front. Plant Sci.">
        <title>Red Clover (Trifolium pratense) and Zigzag Clover (T. medium) - A Picture of Genomic Similarities and Differences.</title>
        <authorList>
            <person name="Dluhosova J."/>
            <person name="Istvanek J."/>
            <person name="Nedelnik J."/>
            <person name="Repkova J."/>
        </authorList>
    </citation>
    <scope>NUCLEOTIDE SEQUENCE [LARGE SCALE GENOMIC DNA]</scope>
    <source>
        <strain evidence="2">cv. 10/8</strain>
        <tissue evidence="1">Leaf</tissue>
    </source>
</reference>
<dbReference type="AlphaFoldDB" id="A0A392N4N2"/>
<sequence>MGSNGRVNVVYVDLAETNGKGSSANLNLRVIRNERYGVLCTMNSKLAGSFDSFKEHYNVPPLPDTELVCYVCRETGSGGCFTLEKKKKVGVEVVEIVKATHAFVFDDEFVFDVKIKIRDIGDRLIVEVEGPMKLTMDYTKQMISKIRGKMENEMEVNSIFLFRNTIPRSLHNNGDNGHYDDSD</sequence>
<dbReference type="EMBL" id="LXQA010028136">
    <property type="protein sequence ID" value="MCH94780.1"/>
    <property type="molecule type" value="Genomic_DNA"/>
</dbReference>
<proteinExistence type="predicted"/>
<dbReference type="Proteomes" id="UP000265520">
    <property type="component" value="Unassembled WGS sequence"/>
</dbReference>
<organism evidence="1 2">
    <name type="scientific">Trifolium medium</name>
    <dbReference type="NCBI Taxonomy" id="97028"/>
    <lineage>
        <taxon>Eukaryota</taxon>
        <taxon>Viridiplantae</taxon>
        <taxon>Streptophyta</taxon>
        <taxon>Embryophyta</taxon>
        <taxon>Tracheophyta</taxon>
        <taxon>Spermatophyta</taxon>
        <taxon>Magnoliopsida</taxon>
        <taxon>eudicotyledons</taxon>
        <taxon>Gunneridae</taxon>
        <taxon>Pentapetalae</taxon>
        <taxon>rosids</taxon>
        <taxon>fabids</taxon>
        <taxon>Fabales</taxon>
        <taxon>Fabaceae</taxon>
        <taxon>Papilionoideae</taxon>
        <taxon>50 kb inversion clade</taxon>
        <taxon>NPAAA clade</taxon>
        <taxon>Hologalegina</taxon>
        <taxon>IRL clade</taxon>
        <taxon>Trifolieae</taxon>
        <taxon>Trifolium</taxon>
    </lineage>
</organism>
<accession>A0A392N4N2</accession>